<evidence type="ECO:0000256" key="2">
    <source>
        <dbReference type="ARBA" id="ARBA00022448"/>
    </source>
</evidence>
<dbReference type="OrthoDB" id="9770415at2"/>
<dbReference type="PROSITE" id="PS50929">
    <property type="entry name" value="ABC_TM1F"/>
    <property type="match status" value="1"/>
</dbReference>
<dbReference type="GO" id="GO:0005524">
    <property type="term" value="F:ATP binding"/>
    <property type="evidence" value="ECO:0007669"/>
    <property type="project" value="UniProtKB-KW"/>
</dbReference>
<keyword evidence="7 9" id="KW-1133">Transmembrane helix</keyword>
<dbReference type="GO" id="GO:0015421">
    <property type="term" value="F:ABC-type oligopeptide transporter activity"/>
    <property type="evidence" value="ECO:0007669"/>
    <property type="project" value="TreeGrafter"/>
</dbReference>
<dbReference type="InterPro" id="IPR036640">
    <property type="entry name" value="ABC1_TM_sf"/>
</dbReference>
<dbReference type="SUPFAM" id="SSF52540">
    <property type="entry name" value="P-loop containing nucleoside triphosphate hydrolases"/>
    <property type="match status" value="1"/>
</dbReference>
<dbReference type="FunFam" id="3.40.50.300:FF:000221">
    <property type="entry name" value="Multidrug ABC transporter ATP-binding protein"/>
    <property type="match status" value="1"/>
</dbReference>
<dbReference type="STRING" id="137733.SAMN05421767_1523"/>
<keyword evidence="4 9" id="KW-0812">Transmembrane</keyword>
<feature type="transmembrane region" description="Helical" evidence="9">
    <location>
        <begin position="54"/>
        <end position="79"/>
    </location>
</feature>
<dbReference type="Gene3D" id="1.20.1560.10">
    <property type="entry name" value="ABC transporter type 1, transmembrane domain"/>
    <property type="match status" value="1"/>
</dbReference>
<evidence type="ECO:0000256" key="9">
    <source>
        <dbReference type="SAM" id="Phobius"/>
    </source>
</evidence>
<evidence type="ECO:0000256" key="4">
    <source>
        <dbReference type="ARBA" id="ARBA00022692"/>
    </source>
</evidence>
<dbReference type="CDD" id="cd18548">
    <property type="entry name" value="ABC_6TM_Tm287_like"/>
    <property type="match status" value="1"/>
</dbReference>
<dbReference type="PANTHER" id="PTHR43394">
    <property type="entry name" value="ATP-DEPENDENT PERMEASE MDL1, MITOCHONDRIAL"/>
    <property type="match status" value="1"/>
</dbReference>
<dbReference type="InterPro" id="IPR017871">
    <property type="entry name" value="ABC_transporter-like_CS"/>
</dbReference>
<evidence type="ECO:0000256" key="1">
    <source>
        <dbReference type="ARBA" id="ARBA00004651"/>
    </source>
</evidence>
<feature type="transmembrane region" description="Helical" evidence="9">
    <location>
        <begin position="157"/>
        <end position="179"/>
    </location>
</feature>
<evidence type="ECO:0000259" key="11">
    <source>
        <dbReference type="PROSITE" id="PS50929"/>
    </source>
</evidence>
<keyword evidence="3" id="KW-1003">Cell membrane</keyword>
<accession>A0A1H9P9J3</accession>
<evidence type="ECO:0000256" key="7">
    <source>
        <dbReference type="ARBA" id="ARBA00022989"/>
    </source>
</evidence>
<dbReference type="PROSITE" id="PS00211">
    <property type="entry name" value="ABC_TRANSPORTER_1"/>
    <property type="match status" value="1"/>
</dbReference>
<sequence length="586" mass="65196">MIKIMKYLSKKEWALMLVSLVFLIAQVGLDLTIPDYMSKITMALQSADSAMGDIYQYGGMMILLAFLSLFASIITALCATRIATGLAAELRELLFKKVQSFSMVELGQFSIPSLITRSTNDITQVQKVIVLGLQLMVKAPIMATWAILKIYDKNFDWTLSTGIAVVVLLVVVFGLVLACMPKFKKIQRLTDDLNRVTMENLSGLHVVRAYNAENYQESKFEQTNEAVTQTNLFTTRTMSFMMPTIQFVMNTLVLSIYWLGATLINNTSNLQGKAGLFSDMLVFSQYAIQVVMAFMLLVMIFVVLPRASVAAGRINEVLETELSIKDGEATEGLPDVYGEVEFRNVSFKYPDAEECVLRNISFTAHKGETVAFIGSTGSGKSTIINMIPRFYEATVGEVLVDGVNVKDYKQKALRNKMSYISQKSVLFSGDIQSNILYGETSKVPNFENLLASAIETAQASDFINSMEEGYHSEVAQGGENFSGGQKQRISIARGIAKNPEILIFDDSFSALDYRTDRELRKALDENCKDATRLVVAQRIGTIRDADKIIVVKDGEMVGMGKHHELMENCEEYQQIALSQLSKEELA</sequence>
<dbReference type="InterPro" id="IPR011527">
    <property type="entry name" value="ABC1_TM_dom"/>
</dbReference>
<evidence type="ECO:0000313" key="12">
    <source>
        <dbReference type="EMBL" id="SER44499.1"/>
    </source>
</evidence>
<dbReference type="InterPro" id="IPR003593">
    <property type="entry name" value="AAA+_ATPase"/>
</dbReference>
<dbReference type="Pfam" id="PF00664">
    <property type="entry name" value="ABC_membrane"/>
    <property type="match status" value="1"/>
</dbReference>
<dbReference type="EMBL" id="FOGF01000052">
    <property type="protein sequence ID" value="SER44499.1"/>
    <property type="molecule type" value="Genomic_DNA"/>
</dbReference>
<feature type="transmembrane region" description="Helical" evidence="9">
    <location>
        <begin position="128"/>
        <end position="151"/>
    </location>
</feature>
<reference evidence="12 13" key="1">
    <citation type="submission" date="2016-10" db="EMBL/GenBank/DDBJ databases">
        <authorList>
            <person name="de Groot N.N."/>
        </authorList>
    </citation>
    <scope>NUCLEOTIDE SEQUENCE [LARGE SCALE GENOMIC DNA]</scope>
    <source>
        <strain evidence="12 13">DSM 15827</strain>
    </source>
</reference>
<dbReference type="PANTHER" id="PTHR43394:SF1">
    <property type="entry name" value="ATP-BINDING CASSETTE SUB-FAMILY B MEMBER 10, MITOCHONDRIAL"/>
    <property type="match status" value="1"/>
</dbReference>
<evidence type="ECO:0000256" key="3">
    <source>
        <dbReference type="ARBA" id="ARBA00022475"/>
    </source>
</evidence>
<evidence type="ECO:0000256" key="6">
    <source>
        <dbReference type="ARBA" id="ARBA00022840"/>
    </source>
</evidence>
<name>A0A1H9P9J3_9LACT</name>
<dbReference type="RefSeq" id="WP_089747894.1">
    <property type="nucleotide sequence ID" value="NZ_FOGF01000052.1"/>
</dbReference>
<dbReference type="SMART" id="SM00382">
    <property type="entry name" value="AAA"/>
    <property type="match status" value="1"/>
</dbReference>
<keyword evidence="13" id="KW-1185">Reference proteome</keyword>
<evidence type="ECO:0000313" key="13">
    <source>
        <dbReference type="Proteomes" id="UP000198556"/>
    </source>
</evidence>
<evidence type="ECO:0000259" key="10">
    <source>
        <dbReference type="PROSITE" id="PS50893"/>
    </source>
</evidence>
<keyword evidence="6 12" id="KW-0067">ATP-binding</keyword>
<dbReference type="GO" id="GO:0005886">
    <property type="term" value="C:plasma membrane"/>
    <property type="evidence" value="ECO:0007669"/>
    <property type="project" value="UniProtKB-SubCell"/>
</dbReference>
<dbReference type="InterPro" id="IPR039421">
    <property type="entry name" value="Type_1_exporter"/>
</dbReference>
<evidence type="ECO:0000256" key="5">
    <source>
        <dbReference type="ARBA" id="ARBA00022741"/>
    </source>
</evidence>
<keyword evidence="8 9" id="KW-0472">Membrane</keyword>
<dbReference type="Proteomes" id="UP000198556">
    <property type="component" value="Unassembled WGS sequence"/>
</dbReference>
<dbReference type="PROSITE" id="PS50893">
    <property type="entry name" value="ABC_TRANSPORTER_2"/>
    <property type="match status" value="1"/>
</dbReference>
<feature type="domain" description="ABC transporter" evidence="10">
    <location>
        <begin position="340"/>
        <end position="578"/>
    </location>
</feature>
<comment type="subcellular location">
    <subcellularLocation>
        <location evidence="1">Cell membrane</location>
        <topology evidence="1">Multi-pass membrane protein</topology>
    </subcellularLocation>
</comment>
<keyword evidence="5" id="KW-0547">Nucleotide-binding</keyword>
<keyword evidence="2" id="KW-0813">Transport</keyword>
<feature type="domain" description="ABC transmembrane type-1" evidence="11">
    <location>
        <begin position="17"/>
        <end position="306"/>
    </location>
</feature>
<evidence type="ECO:0000256" key="8">
    <source>
        <dbReference type="ARBA" id="ARBA00023136"/>
    </source>
</evidence>
<feature type="transmembrane region" description="Helical" evidence="9">
    <location>
        <begin position="247"/>
        <end position="266"/>
    </location>
</feature>
<dbReference type="AlphaFoldDB" id="A0A1H9P9J3"/>
<gene>
    <name evidence="12" type="ORF">SAMN05421767_1523</name>
</gene>
<organism evidence="12 13">
    <name type="scientific">Granulicatella balaenopterae</name>
    <dbReference type="NCBI Taxonomy" id="137733"/>
    <lineage>
        <taxon>Bacteria</taxon>
        <taxon>Bacillati</taxon>
        <taxon>Bacillota</taxon>
        <taxon>Bacilli</taxon>
        <taxon>Lactobacillales</taxon>
        <taxon>Carnobacteriaceae</taxon>
        <taxon>Granulicatella</taxon>
    </lineage>
</organism>
<dbReference type="Gene3D" id="3.40.50.300">
    <property type="entry name" value="P-loop containing nucleotide triphosphate hydrolases"/>
    <property type="match status" value="1"/>
</dbReference>
<feature type="transmembrane region" description="Helical" evidence="9">
    <location>
        <begin position="286"/>
        <end position="304"/>
    </location>
</feature>
<dbReference type="InterPro" id="IPR027417">
    <property type="entry name" value="P-loop_NTPase"/>
</dbReference>
<dbReference type="InterPro" id="IPR003439">
    <property type="entry name" value="ABC_transporter-like_ATP-bd"/>
</dbReference>
<proteinExistence type="predicted"/>
<dbReference type="GO" id="GO:0016887">
    <property type="term" value="F:ATP hydrolysis activity"/>
    <property type="evidence" value="ECO:0007669"/>
    <property type="project" value="InterPro"/>
</dbReference>
<protein>
    <submittedName>
        <fullName evidence="12">ATP-binding cassette, subfamily B</fullName>
    </submittedName>
</protein>
<dbReference type="Pfam" id="PF00005">
    <property type="entry name" value="ABC_tran"/>
    <property type="match status" value="1"/>
</dbReference>
<dbReference type="SUPFAM" id="SSF90123">
    <property type="entry name" value="ABC transporter transmembrane region"/>
    <property type="match status" value="1"/>
</dbReference>